<reference evidence="16" key="2">
    <citation type="submission" date="2023-11" db="UniProtKB">
        <authorList>
            <consortium name="WormBaseParasite"/>
        </authorList>
    </citation>
    <scope>IDENTIFICATION</scope>
</reference>
<evidence type="ECO:0000256" key="13">
    <source>
        <dbReference type="SAM" id="Phobius"/>
    </source>
</evidence>
<evidence type="ECO:0000313" key="16">
    <source>
        <dbReference type="WBParaSite" id="TREG1_10530.1"/>
    </source>
</evidence>
<dbReference type="InterPro" id="IPR000276">
    <property type="entry name" value="GPCR_Rhodpsn"/>
</dbReference>
<dbReference type="PROSITE" id="PS00238">
    <property type="entry name" value="OPSIN"/>
    <property type="match status" value="1"/>
</dbReference>
<evidence type="ECO:0000256" key="9">
    <source>
        <dbReference type="ARBA" id="ARBA00023136"/>
    </source>
</evidence>
<comment type="subcellular location">
    <subcellularLocation>
        <location evidence="1">Membrane</location>
        <topology evidence="1">Multi-pass membrane protein</topology>
    </subcellularLocation>
</comment>
<dbReference type="PRINTS" id="PR00237">
    <property type="entry name" value="GPCRRHODOPSN"/>
</dbReference>
<accession>A0AA85IU27</accession>
<feature type="transmembrane region" description="Helical" evidence="13">
    <location>
        <begin position="93"/>
        <end position="113"/>
    </location>
</feature>
<keyword evidence="7" id="KW-0157">Chromophore</keyword>
<dbReference type="InterPro" id="IPR050125">
    <property type="entry name" value="GPCR_opsins"/>
</dbReference>
<dbReference type="InterPro" id="IPR027430">
    <property type="entry name" value="Retinal_BS"/>
</dbReference>
<evidence type="ECO:0000256" key="5">
    <source>
        <dbReference type="ARBA" id="ARBA00022925"/>
    </source>
</evidence>
<feature type="transmembrane region" description="Helical" evidence="13">
    <location>
        <begin position="53"/>
        <end position="73"/>
    </location>
</feature>
<dbReference type="GO" id="GO:0007602">
    <property type="term" value="P:phototransduction"/>
    <property type="evidence" value="ECO:0007669"/>
    <property type="project" value="UniProtKB-KW"/>
</dbReference>
<proteinExistence type="inferred from homology"/>
<evidence type="ECO:0000256" key="12">
    <source>
        <dbReference type="RuleBase" id="RU000688"/>
    </source>
</evidence>
<keyword evidence="6 13" id="KW-1133">Transmembrane helix</keyword>
<dbReference type="InterPro" id="IPR017452">
    <property type="entry name" value="GPCR_Rhodpsn_7TM"/>
</dbReference>
<dbReference type="Pfam" id="PF00001">
    <property type="entry name" value="7tm_1"/>
    <property type="match status" value="1"/>
</dbReference>
<evidence type="ECO:0000256" key="1">
    <source>
        <dbReference type="ARBA" id="ARBA00004141"/>
    </source>
</evidence>
<comment type="similarity">
    <text evidence="12">Belongs to the G-protein coupled receptor 1 family.</text>
</comment>
<keyword evidence="10 12" id="KW-0675">Receptor</keyword>
<dbReference type="WBParaSite" id="TREG1_10530.1">
    <property type="protein sequence ID" value="TREG1_10530.1"/>
    <property type="gene ID" value="TREG1_10530"/>
</dbReference>
<evidence type="ECO:0000256" key="6">
    <source>
        <dbReference type="ARBA" id="ARBA00022989"/>
    </source>
</evidence>
<evidence type="ECO:0000256" key="11">
    <source>
        <dbReference type="ARBA" id="ARBA00023224"/>
    </source>
</evidence>
<evidence type="ECO:0000256" key="7">
    <source>
        <dbReference type="ARBA" id="ARBA00022991"/>
    </source>
</evidence>
<dbReference type="Proteomes" id="UP000050795">
    <property type="component" value="Unassembled WGS sequence"/>
</dbReference>
<keyword evidence="5" id="KW-0681">Retinal protein</keyword>
<dbReference type="AlphaFoldDB" id="A0AA85IU27"/>
<organism evidence="15 16">
    <name type="scientific">Trichobilharzia regenti</name>
    <name type="common">Nasal bird schistosome</name>
    <dbReference type="NCBI Taxonomy" id="157069"/>
    <lineage>
        <taxon>Eukaryota</taxon>
        <taxon>Metazoa</taxon>
        <taxon>Spiralia</taxon>
        <taxon>Lophotrochozoa</taxon>
        <taxon>Platyhelminthes</taxon>
        <taxon>Trematoda</taxon>
        <taxon>Digenea</taxon>
        <taxon>Strigeidida</taxon>
        <taxon>Schistosomatoidea</taxon>
        <taxon>Schistosomatidae</taxon>
        <taxon>Trichobilharzia</taxon>
    </lineage>
</organism>
<keyword evidence="15" id="KW-1185">Reference proteome</keyword>
<feature type="transmembrane region" description="Helical" evidence="13">
    <location>
        <begin position="180"/>
        <end position="203"/>
    </location>
</feature>
<dbReference type="PANTHER" id="PTHR24240">
    <property type="entry name" value="OPSIN"/>
    <property type="match status" value="1"/>
</dbReference>
<keyword evidence="8 12" id="KW-0297">G-protein coupled receptor</keyword>
<evidence type="ECO:0000259" key="14">
    <source>
        <dbReference type="PROSITE" id="PS50262"/>
    </source>
</evidence>
<protein>
    <recommendedName>
        <fullName evidence="14">G-protein coupled receptors family 1 profile domain-containing protein</fullName>
    </recommendedName>
</protein>
<dbReference type="Gene3D" id="1.20.1070.10">
    <property type="entry name" value="Rhodopsin 7-helix transmembrane proteins"/>
    <property type="match status" value="1"/>
</dbReference>
<evidence type="ECO:0000313" key="15">
    <source>
        <dbReference type="Proteomes" id="UP000050795"/>
    </source>
</evidence>
<dbReference type="PROSITE" id="PS50262">
    <property type="entry name" value="G_PROTEIN_RECEP_F1_2"/>
    <property type="match status" value="1"/>
</dbReference>
<dbReference type="SUPFAM" id="SSF81321">
    <property type="entry name" value="Family A G protein-coupled receptor-like"/>
    <property type="match status" value="1"/>
</dbReference>
<feature type="domain" description="G-protein coupled receptors family 1 profile" evidence="14">
    <location>
        <begin position="33"/>
        <end position="298"/>
    </location>
</feature>
<keyword evidence="9 13" id="KW-0472">Membrane</keyword>
<sequence length="347" mass="39479">MLKHWDKFTPPDPIYNYIIGTYVGIIGITGMIVNLLVIFVFSSPRYPTGLQNALIINLAISDFGFSAVIGFPLKTVAAFNLYWPWGVLACQLYGFASGTFGFVSLTTISAIAFDRYSVIVKNFKINRHGNFRFTIMIIIGLWVWSLLWTIPPFFGYGRYVLEGFHTSCTFDYISNDVPNLLFSGGMYIFGFMFPVLLSVYCYLNLIRVVRQNERNLSLSLSSDGRFKPYKFSRNRKRLDIQAAKSSVLLLLFYLMSWTPYATVCLVSLLGHTDCLTPMVAEIPCIFAKMAAIYDPFVYAFKNAKFKSALGIGRPSKITAYQYDTSMRKKLSQKQEMQMSGELLDQRN</sequence>
<dbReference type="GO" id="GO:0009881">
    <property type="term" value="F:photoreceptor activity"/>
    <property type="evidence" value="ECO:0007669"/>
    <property type="project" value="UniProtKB-KW"/>
</dbReference>
<dbReference type="GO" id="GO:0004930">
    <property type="term" value="F:G protein-coupled receptor activity"/>
    <property type="evidence" value="ECO:0007669"/>
    <property type="project" value="UniProtKB-KW"/>
</dbReference>
<keyword evidence="11 12" id="KW-0807">Transducer</keyword>
<keyword evidence="2" id="KW-0600">Photoreceptor protein</keyword>
<evidence type="ECO:0000256" key="4">
    <source>
        <dbReference type="ARBA" id="ARBA00022692"/>
    </source>
</evidence>
<feature type="transmembrane region" description="Helical" evidence="13">
    <location>
        <begin position="14"/>
        <end position="41"/>
    </location>
</feature>
<keyword evidence="4 12" id="KW-0812">Transmembrane</keyword>
<evidence type="ECO:0000256" key="3">
    <source>
        <dbReference type="ARBA" id="ARBA00022606"/>
    </source>
</evidence>
<keyword evidence="3" id="KW-0716">Sensory transduction</keyword>
<dbReference type="GO" id="GO:0016020">
    <property type="term" value="C:membrane"/>
    <property type="evidence" value="ECO:0007669"/>
    <property type="project" value="UniProtKB-SubCell"/>
</dbReference>
<evidence type="ECO:0000256" key="8">
    <source>
        <dbReference type="ARBA" id="ARBA00023040"/>
    </source>
</evidence>
<evidence type="ECO:0000256" key="2">
    <source>
        <dbReference type="ARBA" id="ARBA00022543"/>
    </source>
</evidence>
<feature type="transmembrane region" description="Helical" evidence="13">
    <location>
        <begin position="133"/>
        <end position="154"/>
    </location>
</feature>
<name>A0AA85IU27_TRIRE</name>
<reference evidence="15" key="1">
    <citation type="submission" date="2022-06" db="EMBL/GenBank/DDBJ databases">
        <authorList>
            <person name="Berger JAMES D."/>
            <person name="Berger JAMES D."/>
        </authorList>
    </citation>
    <scope>NUCLEOTIDE SEQUENCE [LARGE SCALE GENOMIC DNA]</scope>
</reference>
<evidence type="ECO:0000256" key="10">
    <source>
        <dbReference type="ARBA" id="ARBA00023170"/>
    </source>
</evidence>
<dbReference type="PROSITE" id="PS00237">
    <property type="entry name" value="G_PROTEIN_RECEP_F1_1"/>
    <property type="match status" value="1"/>
</dbReference>
<feature type="transmembrane region" description="Helical" evidence="13">
    <location>
        <begin position="247"/>
        <end position="269"/>
    </location>
</feature>